<keyword evidence="1" id="KW-0233">DNA recombination</keyword>
<evidence type="ECO:0000313" key="8">
    <source>
        <dbReference type="Proteomes" id="UP000290572"/>
    </source>
</evidence>
<keyword evidence="7" id="KW-0540">Nuclease</keyword>
<dbReference type="SUPFAM" id="SSF54001">
    <property type="entry name" value="Cysteine proteinases"/>
    <property type="match status" value="1"/>
</dbReference>
<keyword evidence="1" id="KW-0227">DNA damage</keyword>
<name>A0A498LQA5_LABRO</name>
<dbReference type="GO" id="GO:0000723">
    <property type="term" value="P:telomere maintenance"/>
    <property type="evidence" value="ECO:0007669"/>
    <property type="project" value="InterPro"/>
</dbReference>
<dbReference type="SUPFAM" id="SSF52540">
    <property type="entry name" value="P-loop containing nucleoside triphosphate hydrolases"/>
    <property type="match status" value="2"/>
</dbReference>
<dbReference type="GO" id="GO:0006310">
    <property type="term" value="P:DNA recombination"/>
    <property type="evidence" value="ECO:0007669"/>
    <property type="project" value="UniProtKB-KW"/>
</dbReference>
<dbReference type="InterPro" id="IPR051055">
    <property type="entry name" value="PIF1_helicase"/>
</dbReference>
<dbReference type="CDD" id="cd18809">
    <property type="entry name" value="SF1_C_RecD"/>
    <property type="match status" value="1"/>
</dbReference>
<dbReference type="SUPFAM" id="SSF56219">
    <property type="entry name" value="DNase I-like"/>
    <property type="match status" value="1"/>
</dbReference>
<sequence>MPRKGRRSQAQKLRWTKLDLTGQTGVSKTVDQFSNGQHGEDGDNTSRILSVQASHCQSDARYDVFSRNHQCTCVALTFLAYHSEGTLFKQPDLDTVLEEGDGLYVGIKMQLIAEGRFRRNHLSMGEVPVSITTSNHTYIIQKSEVLMGYLRARGTPEMERWWIPLNERLQCLSTDVSNALLMVSPECFAVFRDGSGRYGYFDSHSRTAEGFPHPTGDGTAVMLSFTDLNDMTSRLLQLFQNRGAETCYEFMPVAFEMEQLSEKPCSSSACVSPLQVTSSLPKTQTNADVRIPEHLVITDDGDQSITRVIKTNKQRRRKEMRKIVHQKQEAGLEKTNPHFEVREQKRREYEREKYATNLQFRVKKMENAKKKYDQNPFARHKKMEYITRRYNTDVLFQKKQKGYINRRYHTDALFQKKMKDHMIRRYKTDKLFQKKMKDYMVRRYKTDDLFQKKMKDYMVRRYKTDDLFQKKTKDYMVRRYKTDDLFQKKTKDYMVRRYKTDDLFKMKMKDYMVRRYKTDDLFKMKMKDYMVRRYKTDDLFQKKMRDYMVRRYRTDDLFQKKMKDYVARRYTSDSEFRSHHILLCTLQKKQKCLTDVGFHILHKLRCALRIKRKYKPYIRSSQDAPSSDVTNQPMPNNLMQKAISAFRCQVQHGPTYICTVCHRTLFPNQVKMCNRARYVKNVHITASCLTGKYVHACDSACTVSCAVPEERRQEWICHTCDSHLKRGSMPSIAVANKLDLPPIPAELLQLNVLERQLIARIVPFAKIVALPKGQQRAVHGAVVCVPSEVEQTVNCLPRPSSESQLLQVKLKRHIKFKGYQHFHTVNMHNVLAALTKLKAMHSEYKDILISEAATFEFLPDNDLDDAEEEQEVVVTEQDDQNVSTEEKDELRPGLTLDTCMQPLDIGQDLLSFGEGIFSIAPAQGKKPVGFFRIPKLEAMAFPVQFSTGQNTIDEAREVALSPSMYFNARLFCVDSRFAKDQSYLFFAQFVTETHMARNSMSIQLRKGKPVTRDGRRISNKLLQDGLEVERLVHSRDATRFMQPLRGTPSYWEKTLRDLQAMIRQLGTPTFFCTFSAAEMRWPEVITAIKAQQGEEVDFSELDWTTKCEILRSNPVTVMRMFEKRVDALMTHLLLSPAQPIGEVEDYFYRVEFQARGSPHIHLLAWVKGAPEFENQSDQEVCDFIDRYITCQLPDPTTDPELHKIVTEVQLHSRKHSKSCKKGNVLCRYGFPKLPVTKTTITRPRPQRPEEDENEDQNRPDGKKARQEAVRKAMNDARMKLKPLWDLLNDPQASFDNLSDLLTKCDLSMDDYNNYVEALSTSSVILLKRDPKEAWVNGYNPDLLRAWNANMDIQFVLDSYSCIMYMLSYISKPEHEMNDFLKNVIKGVRETNINEEDEMKNIMQAYSKHRQVSAQESVARTCSLPMKKCSRNVVFIPTDDDALKMSLPLSALHNKDPDSEDVWMSGMIDKYRARPRTLEFEMMCLADFVSNYRVVYGRQTKGKNVHQLLNGMGFIQKRTVGKAAIIRYARFSEEKQPEKHYGRLVKLYVPHRFNEQLKPQRYPTYQEFYKGAFVELPAYPGILMPVCAIVKSHQEKYEKHSKEVDQAFEQLQREGPSENAWTAFAPEIDVDRLECIAEQEDVGPEEDEQDDVPEYQIRHEDGDGVVPQIEAPQMTAEFVRKMFRSLNETQAAIFYAVRQWCQKRVWGHNPEQFFYFLSGGAGCGKSHVIKCIHMEATKILQQLPRLREEGDLSVPMVLLSAFTGTAAFNISGKTLHSLLKLPRSLKPPYQGLGNALDEVRAGLRDVEILIIDEVSMISKDMFAYINWRLQQIKGSKKPFGGISCLAVGDYYQLPPLGKAKPLCVFEEDVLDFWKDNFQIITLTEIMRQKEDLAFAELLNRLRVKQKTEALREDDRALLLQAVKKPEDCPRDALHIFATNKEVQKYNTETVQALYTDIITIDAEDYRKDPKTGGMKRLNKPVTGKKDDLLDSIEVAVGVRVMVTRNLDVEDGIVNGCFGKIANIVTKTKDGIATVQMLGLQLDNPNAGQKHRKKVGGEEDVLVYIERSEENLRKGAVRRQFPIKLAYACTAHKVQGMTMQSAVVSLKKIFEPGMAYVALSRTTSLHGLHITDFDDKKIYADPEITASLQAMRRAPVEEIMPLLQHVRENRQEHTLTIVHHNTEGLGPHIEDIRCHHELQHADILCLTETHLTGSSTSSDFQLEGHNLFTRNRHVSYTTHQEIGKKNGGGVAIYCKEHIPIQPRQYIQNVTDLEFVVVKLDSPIKAAIVAVYRPPQYNVGDFLTNLRSMLDYLDLAHNDLVIVCGDFNEDLLHTGKKPILELFQSRGYTQLITAATTEKHTLLDHIYISNPDLCLQSGVLQSYHSYHNPVYCVLRFT</sequence>
<feature type="compositionally biased region" description="Basic and acidic residues" evidence="2">
    <location>
        <begin position="1255"/>
        <end position="1269"/>
    </location>
</feature>
<dbReference type="STRING" id="84645.A0A498LQA5"/>
<dbReference type="Gene3D" id="3.60.10.10">
    <property type="entry name" value="Endonuclease/exonuclease/phosphatase"/>
    <property type="match status" value="1"/>
</dbReference>
<evidence type="ECO:0000259" key="5">
    <source>
        <dbReference type="Pfam" id="PF14214"/>
    </source>
</evidence>
<dbReference type="Gene3D" id="3.40.50.300">
    <property type="entry name" value="P-loop containing nucleotide triphosphate hydrolases"/>
    <property type="match status" value="1"/>
</dbReference>
<evidence type="ECO:0000259" key="6">
    <source>
        <dbReference type="Pfam" id="PF20209"/>
    </source>
</evidence>
<keyword evidence="1" id="KW-0547">Nucleotide-binding</keyword>
<evidence type="ECO:0000313" key="7">
    <source>
        <dbReference type="EMBL" id="RXN09843.1"/>
    </source>
</evidence>
<keyword evidence="1" id="KW-0234">DNA repair</keyword>
<keyword evidence="7" id="KW-0255">Endonuclease</keyword>
<dbReference type="InterPro" id="IPR025476">
    <property type="entry name" value="Helitron_helicase-like"/>
</dbReference>
<protein>
    <recommendedName>
        <fullName evidence="1">ATP-dependent DNA helicase</fullName>
        <ecNumber evidence="1">5.6.2.3</ecNumber>
    </recommendedName>
</protein>
<dbReference type="InterPro" id="IPR038765">
    <property type="entry name" value="Papain-like_cys_pep_sf"/>
</dbReference>
<dbReference type="EC" id="5.6.2.3" evidence="1"/>
<dbReference type="Pfam" id="PF03372">
    <property type="entry name" value="Exo_endo_phos"/>
    <property type="match status" value="1"/>
</dbReference>
<feature type="domain" description="Endonuclease/exonuclease/phosphatase" evidence="3">
    <location>
        <begin position="2194"/>
        <end position="2379"/>
    </location>
</feature>
<dbReference type="InterPro" id="IPR036691">
    <property type="entry name" value="Endo/exonu/phosph_ase_sf"/>
</dbReference>
<dbReference type="Gene3D" id="3.90.70.120">
    <property type="match status" value="1"/>
</dbReference>
<dbReference type="Pfam" id="PF14214">
    <property type="entry name" value="Helitron_like_N"/>
    <property type="match status" value="1"/>
</dbReference>
<feature type="domain" description="Helitron helicase-like" evidence="5">
    <location>
        <begin position="966"/>
        <end position="1163"/>
    </location>
</feature>
<dbReference type="GO" id="GO:0004519">
    <property type="term" value="F:endonuclease activity"/>
    <property type="evidence" value="ECO:0007669"/>
    <property type="project" value="UniProtKB-KW"/>
</dbReference>
<reference evidence="7 8" key="1">
    <citation type="submission" date="2018-03" db="EMBL/GenBank/DDBJ databases">
        <title>Draft genome sequence of Rohu Carp (Labeo rohita).</title>
        <authorList>
            <person name="Das P."/>
            <person name="Kushwaha B."/>
            <person name="Joshi C.G."/>
            <person name="Kumar D."/>
            <person name="Nagpure N.S."/>
            <person name="Sahoo L."/>
            <person name="Das S.P."/>
            <person name="Bit A."/>
            <person name="Patnaik S."/>
            <person name="Meher P.K."/>
            <person name="Jayasankar P."/>
            <person name="Koringa P.G."/>
            <person name="Patel N.V."/>
            <person name="Hinsu A.T."/>
            <person name="Kumar R."/>
            <person name="Pandey M."/>
            <person name="Agarwal S."/>
            <person name="Srivastava S."/>
            <person name="Singh M."/>
            <person name="Iquebal M.A."/>
            <person name="Jaiswal S."/>
            <person name="Angadi U.B."/>
            <person name="Kumar N."/>
            <person name="Raza M."/>
            <person name="Shah T.M."/>
            <person name="Rai A."/>
            <person name="Jena J.K."/>
        </authorList>
    </citation>
    <scope>NUCLEOTIDE SEQUENCE [LARGE SCALE GENOMIC DNA]</scope>
    <source>
        <strain evidence="7">DASCIFA01</strain>
        <tissue evidence="7">Testis</tissue>
    </source>
</reference>
<keyword evidence="1 7" id="KW-0347">Helicase</keyword>
<evidence type="ECO:0000259" key="4">
    <source>
        <dbReference type="Pfam" id="PF05970"/>
    </source>
</evidence>
<dbReference type="PANTHER" id="PTHR47642:SF5">
    <property type="entry name" value="ATP-DEPENDENT DNA HELICASE"/>
    <property type="match status" value="1"/>
</dbReference>
<dbReference type="InterPro" id="IPR010285">
    <property type="entry name" value="DNA_helicase_pif1-like_DEAD"/>
</dbReference>
<feature type="domain" description="DNA helicase Pif1-like DEAD-box helicase" evidence="4">
    <location>
        <begin position="1685"/>
        <end position="1890"/>
    </location>
</feature>
<feature type="region of interest" description="Disordered" evidence="2">
    <location>
        <begin position="1237"/>
        <end position="1269"/>
    </location>
</feature>
<evidence type="ECO:0000259" key="3">
    <source>
        <dbReference type="Pfam" id="PF03372"/>
    </source>
</evidence>
<dbReference type="Pfam" id="PF20209">
    <property type="entry name" value="DUF6570"/>
    <property type="match status" value="1"/>
</dbReference>
<dbReference type="InterPro" id="IPR005135">
    <property type="entry name" value="Endo/exonuclease/phosphatase"/>
</dbReference>
<dbReference type="InterPro" id="IPR027417">
    <property type="entry name" value="P-loop_NTPase"/>
</dbReference>
<keyword evidence="1" id="KW-0067">ATP-binding</keyword>
<organism evidence="7 8">
    <name type="scientific">Labeo rohita</name>
    <name type="common">Indian major carp</name>
    <name type="synonym">Cyprinus rohita</name>
    <dbReference type="NCBI Taxonomy" id="84645"/>
    <lineage>
        <taxon>Eukaryota</taxon>
        <taxon>Metazoa</taxon>
        <taxon>Chordata</taxon>
        <taxon>Craniata</taxon>
        <taxon>Vertebrata</taxon>
        <taxon>Euteleostomi</taxon>
        <taxon>Actinopterygii</taxon>
        <taxon>Neopterygii</taxon>
        <taxon>Teleostei</taxon>
        <taxon>Ostariophysi</taxon>
        <taxon>Cypriniformes</taxon>
        <taxon>Cyprinidae</taxon>
        <taxon>Labeoninae</taxon>
        <taxon>Labeonini</taxon>
        <taxon>Labeo</taxon>
    </lineage>
</organism>
<dbReference type="InterPro" id="IPR046700">
    <property type="entry name" value="DUF6570"/>
</dbReference>
<keyword evidence="1" id="KW-0378">Hydrolase</keyword>
<dbReference type="Pfam" id="PF05970">
    <property type="entry name" value="PIF1"/>
    <property type="match status" value="1"/>
</dbReference>
<gene>
    <name evidence="7" type="ORF">ROHU_031223</name>
</gene>
<dbReference type="PANTHER" id="PTHR47642">
    <property type="entry name" value="ATP-DEPENDENT DNA HELICASE"/>
    <property type="match status" value="1"/>
</dbReference>
<evidence type="ECO:0000256" key="2">
    <source>
        <dbReference type="SAM" id="MobiDB-lite"/>
    </source>
</evidence>
<evidence type="ECO:0000256" key="1">
    <source>
        <dbReference type="RuleBase" id="RU363044"/>
    </source>
</evidence>
<comment type="caution">
    <text evidence="7">The sequence shown here is derived from an EMBL/GenBank/DDBJ whole genome shotgun (WGS) entry which is preliminary data.</text>
</comment>
<comment type="similarity">
    <text evidence="1">Belongs to the helicase family.</text>
</comment>
<feature type="domain" description="DUF6570" evidence="6">
    <location>
        <begin position="726"/>
        <end position="852"/>
    </location>
</feature>
<dbReference type="Proteomes" id="UP000290572">
    <property type="component" value="Unassembled WGS sequence"/>
</dbReference>
<proteinExistence type="inferred from homology"/>
<dbReference type="EMBL" id="QBIY01013246">
    <property type="protein sequence ID" value="RXN09843.1"/>
    <property type="molecule type" value="Genomic_DNA"/>
</dbReference>
<dbReference type="GO" id="GO:0005524">
    <property type="term" value="F:ATP binding"/>
    <property type="evidence" value="ECO:0007669"/>
    <property type="project" value="UniProtKB-KW"/>
</dbReference>
<keyword evidence="8" id="KW-1185">Reference proteome</keyword>
<accession>A0A498LQA5</accession>
<dbReference type="GO" id="GO:0016887">
    <property type="term" value="F:ATP hydrolysis activity"/>
    <property type="evidence" value="ECO:0007669"/>
    <property type="project" value="RHEA"/>
</dbReference>
<comment type="catalytic activity">
    <reaction evidence="1">
        <text>ATP + H2O = ADP + phosphate + H(+)</text>
        <dbReference type="Rhea" id="RHEA:13065"/>
        <dbReference type="ChEBI" id="CHEBI:15377"/>
        <dbReference type="ChEBI" id="CHEBI:15378"/>
        <dbReference type="ChEBI" id="CHEBI:30616"/>
        <dbReference type="ChEBI" id="CHEBI:43474"/>
        <dbReference type="ChEBI" id="CHEBI:456216"/>
        <dbReference type="EC" id="5.6.2.3"/>
    </reaction>
</comment>
<dbReference type="GO" id="GO:0006281">
    <property type="term" value="P:DNA repair"/>
    <property type="evidence" value="ECO:0007669"/>
    <property type="project" value="UniProtKB-KW"/>
</dbReference>
<dbReference type="GO" id="GO:0043139">
    <property type="term" value="F:5'-3' DNA helicase activity"/>
    <property type="evidence" value="ECO:0007669"/>
    <property type="project" value="UniProtKB-EC"/>
</dbReference>
<comment type="cofactor">
    <cofactor evidence="1">
        <name>Mg(2+)</name>
        <dbReference type="ChEBI" id="CHEBI:18420"/>
    </cofactor>
</comment>